<comment type="caution">
    <text evidence="5">The sequence shown here is derived from an EMBL/GenBank/DDBJ whole genome shotgun (WGS) entry which is preliminary data.</text>
</comment>
<dbReference type="SUPFAM" id="SSF48452">
    <property type="entry name" value="TPR-like"/>
    <property type="match status" value="1"/>
</dbReference>
<dbReference type="GO" id="GO:0006457">
    <property type="term" value="P:protein folding"/>
    <property type="evidence" value="ECO:0007669"/>
    <property type="project" value="TreeGrafter"/>
</dbReference>
<proteinExistence type="inferred from homology"/>
<keyword evidence="1" id="KW-0677">Repeat</keyword>
<reference evidence="5" key="1">
    <citation type="submission" date="2020-08" db="EMBL/GenBank/DDBJ databases">
        <title>Multicomponent nature underlies the extraordinary mechanical properties of spider dragline silk.</title>
        <authorList>
            <person name="Kono N."/>
            <person name="Nakamura H."/>
            <person name="Mori M."/>
            <person name="Yoshida Y."/>
            <person name="Ohtoshi R."/>
            <person name="Malay A.D."/>
            <person name="Moran D.A.P."/>
            <person name="Tomita M."/>
            <person name="Numata K."/>
            <person name="Arakawa K."/>
        </authorList>
    </citation>
    <scope>NUCLEOTIDE SEQUENCE</scope>
</reference>
<dbReference type="SMART" id="SM00028">
    <property type="entry name" value="TPR"/>
    <property type="match status" value="2"/>
</dbReference>
<dbReference type="InterPro" id="IPR019734">
    <property type="entry name" value="TPR_rpt"/>
</dbReference>
<dbReference type="OrthoDB" id="420195at2759"/>
<name>A0A8X6Y5G0_9ARAC</name>
<evidence type="ECO:0000313" key="5">
    <source>
        <dbReference type="EMBL" id="GFY63299.1"/>
    </source>
</evidence>
<evidence type="ECO:0000313" key="6">
    <source>
        <dbReference type="Proteomes" id="UP000886998"/>
    </source>
</evidence>
<dbReference type="Gene3D" id="1.25.40.10">
    <property type="entry name" value="Tetratricopeptide repeat domain"/>
    <property type="match status" value="1"/>
</dbReference>
<sequence length="291" mass="34097">MSYKEDGNTNFKAKKYRWAVDSYTKGIEAKCENNELNAQLYANRATSHYHIGNYKIALKDAIESKKFKPDYLKAYQRGAMCCFQLKEFDDCISWCDEGLKVSPKDKSLLEMKEKSVEEKKIIERNKRKANAQEVKKKKDLKTVMRAIKERGVVLADNNLEDAIVHPTLQYAQVHLKDGRLVWPVLFMYPEFGTTDYIHEFHENTSLLDHLNIMFKPDEPPEWDRKHEYIVENLQVYFTDALYIIPVKNKTLAQILTHKRFKVSQGTPCLIVTVRGSKFDESYRKKNIVLEE</sequence>
<keyword evidence="6" id="KW-1185">Reference proteome</keyword>
<evidence type="ECO:0000256" key="2">
    <source>
        <dbReference type="ARBA" id="ARBA00022803"/>
    </source>
</evidence>
<evidence type="ECO:0000256" key="1">
    <source>
        <dbReference type="ARBA" id="ARBA00022737"/>
    </source>
</evidence>
<dbReference type="InterPro" id="IPR011990">
    <property type="entry name" value="TPR-like_helical_dom_sf"/>
</dbReference>
<dbReference type="CDD" id="cd21380">
    <property type="entry name" value="CTWD_Cns1"/>
    <property type="match status" value="1"/>
</dbReference>
<dbReference type="GO" id="GO:0051879">
    <property type="term" value="F:Hsp90 protein binding"/>
    <property type="evidence" value="ECO:0007669"/>
    <property type="project" value="InterPro"/>
</dbReference>
<dbReference type="AlphaFoldDB" id="A0A8X6Y5G0"/>
<keyword evidence="2" id="KW-0802">TPR repeat</keyword>
<dbReference type="Proteomes" id="UP000886998">
    <property type="component" value="Unassembled WGS sequence"/>
</dbReference>
<accession>A0A8X6Y5G0</accession>
<dbReference type="InterPro" id="IPR044059">
    <property type="entry name" value="Csn1/TTC4_wheel"/>
</dbReference>
<evidence type="ECO:0000256" key="3">
    <source>
        <dbReference type="ARBA" id="ARBA00023602"/>
    </source>
</evidence>
<dbReference type="PANTHER" id="PTHR46035:SF1">
    <property type="entry name" value="TETRATRICOPEPTIDE REPEAT PROTEIN 4"/>
    <property type="match status" value="1"/>
</dbReference>
<feature type="domain" description="Cns1/TTC4 wheel" evidence="4">
    <location>
        <begin position="178"/>
        <end position="276"/>
    </location>
</feature>
<dbReference type="GO" id="GO:0030544">
    <property type="term" value="F:Hsp70 protein binding"/>
    <property type="evidence" value="ECO:0007669"/>
    <property type="project" value="TreeGrafter"/>
</dbReference>
<dbReference type="GO" id="GO:0005634">
    <property type="term" value="C:nucleus"/>
    <property type="evidence" value="ECO:0007669"/>
    <property type="project" value="TreeGrafter"/>
</dbReference>
<comment type="similarity">
    <text evidence="3">Belongs to the TTC4 family.</text>
</comment>
<evidence type="ECO:0000259" key="4">
    <source>
        <dbReference type="Pfam" id="PF18972"/>
    </source>
</evidence>
<gene>
    <name evidence="5" type="primary">TTC4</name>
    <name evidence="5" type="ORF">TNIN_192761</name>
</gene>
<dbReference type="PANTHER" id="PTHR46035">
    <property type="entry name" value="TETRATRICOPEPTIDE REPEAT PROTEIN 4"/>
    <property type="match status" value="1"/>
</dbReference>
<dbReference type="Pfam" id="PF18972">
    <property type="entry name" value="Wheel"/>
    <property type="match status" value="1"/>
</dbReference>
<dbReference type="EMBL" id="BMAV01014708">
    <property type="protein sequence ID" value="GFY63299.1"/>
    <property type="molecule type" value="Genomic_DNA"/>
</dbReference>
<organism evidence="5 6">
    <name type="scientific">Trichonephila inaurata madagascariensis</name>
    <dbReference type="NCBI Taxonomy" id="2747483"/>
    <lineage>
        <taxon>Eukaryota</taxon>
        <taxon>Metazoa</taxon>
        <taxon>Ecdysozoa</taxon>
        <taxon>Arthropoda</taxon>
        <taxon>Chelicerata</taxon>
        <taxon>Arachnida</taxon>
        <taxon>Araneae</taxon>
        <taxon>Araneomorphae</taxon>
        <taxon>Entelegynae</taxon>
        <taxon>Araneoidea</taxon>
        <taxon>Nephilidae</taxon>
        <taxon>Trichonephila</taxon>
        <taxon>Trichonephila inaurata</taxon>
    </lineage>
</organism>
<dbReference type="GO" id="GO:0005829">
    <property type="term" value="C:cytosol"/>
    <property type="evidence" value="ECO:0007669"/>
    <property type="project" value="TreeGrafter"/>
</dbReference>
<protein>
    <submittedName>
        <fullName evidence="5">Tetratricopeptide repeat protein 4</fullName>
    </submittedName>
</protein>